<sequence>MSLVKYPEFAVLLVALRKAKGWKQKEFAITAGVTQQTVSRWEQGVSRPRAKELPNLAALLGAELSAMTAAAAYALPDSSSSQPEGAPTYDVPLPLHSLRPDSFENFSADFLARYYRSRAGVVNRFGGTGSKQYGIDIEVRGSSFGVHTFQCKRVEEFGAQKVHAAVAEHTYVSDLKVLLLSNIASPKARTAIVQHAGWQLWDRIDISAKFRELSLVDRRDLVDIYFRGQRQALLGEPESGPFQKPEDFFKGFTDRDRFFNHAWSLVGREEELEKLTEYVLDDNLLVTMLLGAPGNGKTRLLREVVERVREQQPDIGILFVSPTEDVKAQHLEELGRGTKLLIIDDAHDRDDLAQLMRYASVAENEARLLISLRSYGRAMVRNQAALVAMDSPQVATVELKPRSKQDAKVLATQVLQASEGPLEAAEIIAELTYPTPLVTVLAAQIVAKENVSPALIGNSEDFQGHVLARLEDIISGKIVTGQDVPKLQAVLRMVALLQPVVFDDPGFLSILREVEGLEHEDSQRLLRLLSEGGVLFKRGLRHRLAPDLLADSIIQRNFIGVGGAVTSKVEYVFDLADAEYLKHLLVNLGRLDWRLRNGDTEGGTLLSSIVRKLQWHGKYHNPHIHAVEAVAYYQPRLALNFAERLIEEGHGDDDGVCGMIRNAVFNSDVLEDGCVLLWRAGRGDSRALNSQPNHGIRILRELAEFSPNKPVDYVERVVAFAIELLDRPVALSGFYTPFTILEGALGTEMEEVTSSNRSLTITRYQLDFELAKTVRARVIDVIVSSIEKSLPRKAFLAAGLLSEALRGPIHGGEDHEAWDAAHAELLERVHRVLDGATVHPVVLVQAGISVSWHAFYSDKPECRSRARAIVALLARDLPTRLIRLIGDAWGHQTWDSDESFERKAHETETLKLITNLAVEFPNAMDLYKFLDHWLCEIDKATGKGWGNSHIFVSRLLQDRADLAKVVMAMQSDTQSPLDNFSGAALAVLMAHQNRHDLIAELLASDSMRAWEMVSEAYARQADDFFTDADLPVLRRIFQSNEPSVLRNAASISRQVARRNPALAVELICTANLIACPSATHDFFMLLAHRSTLPAGNISSVQWRILLGALERLLELDDHWVIEFLKQAIETVPADVVEMLKRRLQDVGRCLGYRSMRRDRNGAGLGLLSHPDGRRLLQELLTWAVDSQADEKLAMDIGACVSGLCGKYGSEVLDLLLNLLKGGGQAHVNVIASTLRSAYQSFVIDETPFVRELLSQAELISDKAVKDISSALWSSAVSGGRTGLAGEPFREDVLLQEYAEKTLKGMSRMDPAYRLYGWLLQYAKDNIERQADEKRSMELEDE</sequence>
<dbReference type="InterPro" id="IPR010982">
    <property type="entry name" value="Lambda_DNA-bd_dom_sf"/>
</dbReference>
<evidence type="ECO:0000313" key="1">
    <source>
        <dbReference type="EMBL" id="RPM12930.1"/>
    </source>
</evidence>
<dbReference type="Proteomes" id="UP000284767">
    <property type="component" value="Unassembled WGS sequence"/>
</dbReference>
<comment type="caution">
    <text evidence="1">The sequence shown here is derived from an EMBL/GenBank/DDBJ whole genome shotgun (WGS) entry which is preliminary data.</text>
</comment>
<dbReference type="Pfam" id="PF01381">
    <property type="entry name" value="HTH_3"/>
    <property type="match status" value="1"/>
</dbReference>
<reference evidence="1 2" key="2">
    <citation type="submission" date="2019-01" db="EMBL/GenBank/DDBJ databases">
        <title>The Pseudomonas aeruginosa pan-genome provides new insights on its population structure, horizontal gene transfer and pathogenicity.</title>
        <authorList>
            <person name="Freschi L."/>
            <person name="Vincent A.T."/>
            <person name="Jeukens J."/>
            <person name="Emond-Rheault J.-G."/>
            <person name="Kukavica-Ibrulj I."/>
            <person name="Dupont M.-J."/>
            <person name="Charette S.J."/>
            <person name="Boyle B."/>
            <person name="Levesque R.C."/>
        </authorList>
    </citation>
    <scope>NUCLEOTIDE SEQUENCE [LARGE SCALE GENOMIC DNA]</scope>
    <source>
        <strain evidence="1 2">PA-W36</strain>
    </source>
</reference>
<dbReference type="Gene3D" id="3.40.50.300">
    <property type="entry name" value="P-loop containing nucleotide triphosphate hydrolases"/>
    <property type="match status" value="1"/>
</dbReference>
<dbReference type="SUPFAM" id="SSF52540">
    <property type="entry name" value="P-loop containing nucleoside triphosphate hydrolases"/>
    <property type="match status" value="1"/>
</dbReference>
<gene>
    <name evidence="1" type="ORF">IPC1295_19410</name>
</gene>
<proteinExistence type="predicted"/>
<dbReference type="SUPFAM" id="SSF47413">
    <property type="entry name" value="lambda repressor-like DNA-binding domains"/>
    <property type="match status" value="1"/>
</dbReference>
<dbReference type="EMBL" id="NSNE01000011">
    <property type="protein sequence ID" value="RPM12930.1"/>
    <property type="molecule type" value="Genomic_DNA"/>
</dbReference>
<accession>A0A7M2ZTM4</accession>
<dbReference type="SMART" id="SM00530">
    <property type="entry name" value="HTH_XRE"/>
    <property type="match status" value="1"/>
</dbReference>
<dbReference type="InterPro" id="IPR027417">
    <property type="entry name" value="P-loop_NTPase"/>
</dbReference>
<dbReference type="Gene3D" id="1.10.260.40">
    <property type="entry name" value="lambda repressor-like DNA-binding domains"/>
    <property type="match status" value="1"/>
</dbReference>
<organism evidence="1 2">
    <name type="scientific">Pseudomonas aeruginosa</name>
    <dbReference type="NCBI Taxonomy" id="287"/>
    <lineage>
        <taxon>Bacteria</taxon>
        <taxon>Pseudomonadati</taxon>
        <taxon>Pseudomonadota</taxon>
        <taxon>Gammaproteobacteria</taxon>
        <taxon>Pseudomonadales</taxon>
        <taxon>Pseudomonadaceae</taxon>
        <taxon>Pseudomonas</taxon>
    </lineage>
</organism>
<evidence type="ECO:0000313" key="2">
    <source>
        <dbReference type="Proteomes" id="UP000284767"/>
    </source>
</evidence>
<reference evidence="1 2" key="1">
    <citation type="submission" date="2017-08" db="EMBL/GenBank/DDBJ databases">
        <authorList>
            <person name="Feschi L."/>
            <person name="Jeukens J."/>
            <person name="Emond-Rheault J.-G."/>
            <person name="Kukavica-Ibrulj I."/>
            <person name="Boyle B."/>
            <person name="Levesque R.C."/>
        </authorList>
    </citation>
    <scope>NUCLEOTIDE SEQUENCE [LARGE SCALE GENOMIC DNA]</scope>
    <source>
        <strain evidence="1 2">PA-W36</strain>
    </source>
</reference>
<dbReference type="InterPro" id="IPR001387">
    <property type="entry name" value="Cro/C1-type_HTH"/>
</dbReference>
<protein>
    <submittedName>
        <fullName evidence="1">XRE family transcriptional regulator</fullName>
    </submittedName>
</protein>
<dbReference type="PROSITE" id="PS50943">
    <property type="entry name" value="HTH_CROC1"/>
    <property type="match status" value="1"/>
</dbReference>
<dbReference type="RefSeq" id="WP_023087082.1">
    <property type="nucleotide sequence ID" value="NZ_CAADOK010000234.1"/>
</dbReference>
<dbReference type="CDD" id="cd00093">
    <property type="entry name" value="HTH_XRE"/>
    <property type="match status" value="1"/>
</dbReference>
<dbReference type="GO" id="GO:0003677">
    <property type="term" value="F:DNA binding"/>
    <property type="evidence" value="ECO:0007669"/>
    <property type="project" value="InterPro"/>
</dbReference>
<name>A0A7M2ZTM4_PSEAI</name>